<proteinExistence type="predicted"/>
<dbReference type="AlphaFoldDB" id="A0AAJ0APY0"/>
<evidence type="ECO:0000313" key="2">
    <source>
        <dbReference type="EMBL" id="KAK1688214.1"/>
    </source>
</evidence>
<reference evidence="2" key="1">
    <citation type="submission" date="2021-06" db="EMBL/GenBank/DDBJ databases">
        <title>Comparative genomics, transcriptomics and evolutionary studies reveal genomic signatures of adaptation to plant cell wall in hemibiotrophic fungi.</title>
        <authorList>
            <consortium name="DOE Joint Genome Institute"/>
            <person name="Baroncelli R."/>
            <person name="Diaz J.F."/>
            <person name="Benocci T."/>
            <person name="Peng M."/>
            <person name="Battaglia E."/>
            <person name="Haridas S."/>
            <person name="Andreopoulos W."/>
            <person name="Labutti K."/>
            <person name="Pangilinan J."/>
            <person name="Floch G.L."/>
            <person name="Makela M.R."/>
            <person name="Henrissat B."/>
            <person name="Grigoriev I.V."/>
            <person name="Crouch J.A."/>
            <person name="De Vries R.P."/>
            <person name="Sukno S.A."/>
            <person name="Thon M.R."/>
        </authorList>
    </citation>
    <scope>NUCLEOTIDE SEQUENCE</scope>
    <source>
        <strain evidence="2">CBS 193.32</strain>
    </source>
</reference>
<name>A0AAJ0APY0_9PEZI</name>
<keyword evidence="3" id="KW-1185">Reference proteome</keyword>
<dbReference type="EMBL" id="JAHMHR010000012">
    <property type="protein sequence ID" value="KAK1688214.1"/>
    <property type="molecule type" value="Genomic_DNA"/>
</dbReference>
<dbReference type="RefSeq" id="XP_060431909.1">
    <property type="nucleotide sequence ID" value="XM_060578242.1"/>
</dbReference>
<accession>A0AAJ0APY0</accession>
<evidence type="ECO:0000256" key="1">
    <source>
        <dbReference type="SAM" id="MobiDB-lite"/>
    </source>
</evidence>
<dbReference type="GeneID" id="85462768"/>
<protein>
    <submittedName>
        <fullName evidence="2">Uncharacterized protein</fullName>
    </submittedName>
</protein>
<evidence type="ECO:0000313" key="3">
    <source>
        <dbReference type="Proteomes" id="UP001224890"/>
    </source>
</evidence>
<feature type="region of interest" description="Disordered" evidence="1">
    <location>
        <begin position="235"/>
        <end position="259"/>
    </location>
</feature>
<comment type="caution">
    <text evidence="2">The sequence shown here is derived from an EMBL/GenBank/DDBJ whole genome shotgun (WGS) entry which is preliminary data.</text>
</comment>
<organism evidence="2 3">
    <name type="scientific">Colletotrichum godetiae</name>
    <dbReference type="NCBI Taxonomy" id="1209918"/>
    <lineage>
        <taxon>Eukaryota</taxon>
        <taxon>Fungi</taxon>
        <taxon>Dikarya</taxon>
        <taxon>Ascomycota</taxon>
        <taxon>Pezizomycotina</taxon>
        <taxon>Sordariomycetes</taxon>
        <taxon>Hypocreomycetidae</taxon>
        <taxon>Glomerellales</taxon>
        <taxon>Glomerellaceae</taxon>
        <taxon>Colletotrichum</taxon>
        <taxon>Colletotrichum acutatum species complex</taxon>
    </lineage>
</organism>
<dbReference type="Proteomes" id="UP001224890">
    <property type="component" value="Unassembled WGS sequence"/>
</dbReference>
<gene>
    <name evidence="2" type="ORF">BDP55DRAFT_713527</name>
</gene>
<sequence>MPHAPTWRVQGQGKNCTVTFDQEISLSTYPQALVDIQSAGFSQVVFMVQQLDVPFGILLGQQRIRWVAKFVFASCLVYPVPPSFQVVKCLASSRLTSLCSFLLEVMLQSACLLVVSLEATLDTYHAPYRAGTWGGTRGNARPPGPLCIPEIFAITTIQSRRARLLTALPTWDSPNFSIFFRPPLTLRPPAALEGLPLLSPAGLIPSSTPMGKPKACSGSMFPPPATISNACGEKRYLSGANPDSTSHRPNPVPEQQDPYPSTATIWVRSIVATLV</sequence>